<keyword evidence="2" id="KW-0472">Membrane</keyword>
<protein>
    <submittedName>
        <fullName evidence="3">Uncharacterized protein</fullName>
    </submittedName>
</protein>
<accession>A0A9E6RAC1</accession>
<proteinExistence type="predicted"/>
<dbReference type="EMBL" id="CP081869">
    <property type="protein sequence ID" value="QZN99562.1"/>
    <property type="molecule type" value="Genomic_DNA"/>
</dbReference>
<evidence type="ECO:0000313" key="3">
    <source>
        <dbReference type="EMBL" id="QZN99562.1"/>
    </source>
</evidence>
<name>A0A9E6RAC1_9HYPH</name>
<keyword evidence="1" id="KW-0175">Coiled coil</keyword>
<feature type="transmembrane region" description="Helical" evidence="2">
    <location>
        <begin position="51"/>
        <end position="71"/>
    </location>
</feature>
<dbReference type="KEGG" id="cmet:K6K41_23100"/>
<keyword evidence="2" id="KW-0812">Transmembrane</keyword>
<sequence length="252" mass="28229">MPDRLTTPEGVDKLTDDIAAKLAKLRMSTDKTPANGNGNGQRYSLFKDWNITPATALVLLSLVSAGGFWVWDVTAKVAKVEKLRSDFDEAKRASESERNDLKNRVAALEAQNFQYKEDRVKYREGIAGQLQIMKDDIGELKSKGGGSEYRIARLEEGQSAINARMDRAFDIYNKRFDDAKSAQADMSGDIKVLREQSQRIINWLEARDRGPSGPFAPNQTWRGFPASRAPFILRASPSPRSAVQIRVAEHLR</sequence>
<dbReference type="AlphaFoldDB" id="A0A9E6RAC1"/>
<dbReference type="RefSeq" id="WP_261402646.1">
    <property type="nucleotide sequence ID" value="NZ_CP081869.1"/>
</dbReference>
<dbReference type="Gene3D" id="1.10.287.1490">
    <property type="match status" value="1"/>
</dbReference>
<organism evidence="3 4">
    <name type="scientific">Chenggangzhangella methanolivorans</name>
    <dbReference type="NCBI Taxonomy" id="1437009"/>
    <lineage>
        <taxon>Bacteria</taxon>
        <taxon>Pseudomonadati</taxon>
        <taxon>Pseudomonadota</taxon>
        <taxon>Alphaproteobacteria</taxon>
        <taxon>Hyphomicrobiales</taxon>
        <taxon>Methylopilaceae</taxon>
        <taxon>Chenggangzhangella</taxon>
    </lineage>
</organism>
<keyword evidence="2" id="KW-1133">Transmembrane helix</keyword>
<reference evidence="3" key="1">
    <citation type="submission" date="2021-08" db="EMBL/GenBank/DDBJ databases">
        <authorList>
            <person name="Zhang H."/>
            <person name="Xu M."/>
            <person name="Yu Z."/>
            <person name="Yang L."/>
            <person name="Cai Y."/>
        </authorList>
    </citation>
    <scope>NUCLEOTIDE SEQUENCE</scope>
    <source>
        <strain evidence="3">CHL1</strain>
    </source>
</reference>
<dbReference type="Proteomes" id="UP000825701">
    <property type="component" value="Chromosome"/>
</dbReference>
<evidence type="ECO:0000256" key="2">
    <source>
        <dbReference type="SAM" id="Phobius"/>
    </source>
</evidence>
<feature type="coiled-coil region" evidence="1">
    <location>
        <begin position="80"/>
        <end position="118"/>
    </location>
</feature>
<evidence type="ECO:0000256" key="1">
    <source>
        <dbReference type="SAM" id="Coils"/>
    </source>
</evidence>
<keyword evidence="4" id="KW-1185">Reference proteome</keyword>
<evidence type="ECO:0000313" key="4">
    <source>
        <dbReference type="Proteomes" id="UP000825701"/>
    </source>
</evidence>
<gene>
    <name evidence="3" type="ORF">K6K41_23100</name>
</gene>